<reference evidence="2 3" key="1">
    <citation type="journal article" date="2014" name="Genome Announc.">
        <title>Draft genome sequence of the pathogenic fungus Scedosporium apiospermum.</title>
        <authorList>
            <person name="Vandeputte P."/>
            <person name="Ghamrawi S."/>
            <person name="Rechenmann M."/>
            <person name="Iltis A."/>
            <person name="Giraud S."/>
            <person name="Fleury M."/>
            <person name="Thornton C."/>
            <person name="Delhaes L."/>
            <person name="Meyer W."/>
            <person name="Papon N."/>
            <person name="Bouchara J.P."/>
        </authorList>
    </citation>
    <scope>NUCLEOTIDE SEQUENCE [LARGE SCALE GENOMIC DNA]</scope>
    <source>
        <strain evidence="2 3">IHEM 14462</strain>
    </source>
</reference>
<gene>
    <name evidence="2" type="ORF">SAPIO_CDS1287</name>
</gene>
<feature type="region of interest" description="Disordered" evidence="1">
    <location>
        <begin position="50"/>
        <end position="79"/>
    </location>
</feature>
<feature type="compositionally biased region" description="Basic and acidic residues" evidence="1">
    <location>
        <begin position="60"/>
        <end position="70"/>
    </location>
</feature>
<sequence>MVHTSSASFRDSVLLLRHLTADLRTESQILQMSSAMNLLIHEQETAYSHDGGILESDDQPTDKTPSRESEAQNSLRPPVRQRLDAHRAFREVLALTKFDFTRDVILIIELAGFFGADKFEYIPLRNKIDTGSSENFIRSDILTEHKMDEEKILDLPVSEQTERTLQMVEGTFTPKREVYLRWHRPHDGGSEDQRIGEYVDRGGFKLCSVETLKVEDGMRNDKGAALVDMTFADLIRSFSDAGFEPESDTVFDILEPFG</sequence>
<dbReference type="VEuPathDB" id="FungiDB:SAPIO_CDS1287"/>
<proteinExistence type="predicted"/>
<accession>A0A084GEZ6</accession>
<protein>
    <submittedName>
        <fullName evidence="2">Uncharacterized protein</fullName>
    </submittedName>
</protein>
<evidence type="ECO:0000313" key="2">
    <source>
        <dbReference type="EMBL" id="KEZ45908.1"/>
    </source>
</evidence>
<keyword evidence="3" id="KW-1185">Reference proteome</keyword>
<organism evidence="2 3">
    <name type="scientific">Pseudallescheria apiosperma</name>
    <name type="common">Scedosporium apiospermum</name>
    <dbReference type="NCBI Taxonomy" id="563466"/>
    <lineage>
        <taxon>Eukaryota</taxon>
        <taxon>Fungi</taxon>
        <taxon>Dikarya</taxon>
        <taxon>Ascomycota</taxon>
        <taxon>Pezizomycotina</taxon>
        <taxon>Sordariomycetes</taxon>
        <taxon>Hypocreomycetidae</taxon>
        <taxon>Microascales</taxon>
        <taxon>Microascaceae</taxon>
        <taxon>Scedosporium</taxon>
    </lineage>
</organism>
<dbReference type="KEGG" id="sapo:SAPIO_CDS1287"/>
<dbReference type="RefSeq" id="XP_016645707.1">
    <property type="nucleotide sequence ID" value="XM_016784591.1"/>
</dbReference>
<evidence type="ECO:0000256" key="1">
    <source>
        <dbReference type="SAM" id="MobiDB-lite"/>
    </source>
</evidence>
<dbReference type="Proteomes" id="UP000028545">
    <property type="component" value="Unassembled WGS sequence"/>
</dbReference>
<name>A0A084GEZ6_PSEDA</name>
<evidence type="ECO:0000313" key="3">
    <source>
        <dbReference type="Proteomes" id="UP000028545"/>
    </source>
</evidence>
<dbReference type="AlphaFoldDB" id="A0A084GEZ6"/>
<dbReference type="OrthoDB" id="5426765at2759"/>
<comment type="caution">
    <text evidence="2">The sequence shown here is derived from an EMBL/GenBank/DDBJ whole genome shotgun (WGS) entry which is preliminary data.</text>
</comment>
<dbReference type="GeneID" id="27720359"/>
<dbReference type="HOGENOM" id="CLU_1078317_0_0_1"/>
<dbReference type="EMBL" id="JOWA01000055">
    <property type="protein sequence ID" value="KEZ45908.1"/>
    <property type="molecule type" value="Genomic_DNA"/>
</dbReference>